<protein>
    <recommendedName>
        <fullName evidence="5">GH18 domain-containing protein</fullName>
    </recommendedName>
</protein>
<dbReference type="PROSITE" id="PS51910">
    <property type="entry name" value="GH18_2"/>
    <property type="match status" value="1"/>
</dbReference>
<evidence type="ECO:0000313" key="6">
    <source>
        <dbReference type="EMBL" id="QIJ04605.1"/>
    </source>
</evidence>
<accession>A0A6G7LSJ0</accession>
<reference evidence="6 7" key="1">
    <citation type="submission" date="2019-11" db="EMBL/GenBank/DDBJ databases">
        <title>Complete Genome Sequence of Shewanella chilikensis Strain DC57, Isolated from Corroded Seal Rings at a floating production facility in Australia.</title>
        <authorList>
            <person name="Salgar-Chaparro S.J."/>
            <person name="Castillo-Villamizar G.A."/>
            <person name="Poehlein A."/>
            <person name="Daniel R."/>
            <person name="Machuca L."/>
        </authorList>
    </citation>
    <scope>NUCLEOTIDE SEQUENCE [LARGE SCALE GENOMIC DNA]</scope>
    <source>
        <strain evidence="6 7">DC57</strain>
    </source>
</reference>
<keyword evidence="2 3" id="KW-0326">Glycosidase</keyword>
<name>A0A6G7LSJ0_9GAMM</name>
<evidence type="ECO:0000313" key="7">
    <source>
        <dbReference type="Proteomes" id="UP000502117"/>
    </source>
</evidence>
<dbReference type="InterPro" id="IPR001579">
    <property type="entry name" value="Glyco_hydro_18_chit_AS"/>
</dbReference>
<evidence type="ECO:0000256" key="2">
    <source>
        <dbReference type="ARBA" id="ARBA00023295"/>
    </source>
</evidence>
<sequence>MGNRAGIYGKGYGCRIVTNQTQSLGESVCKKVQKVDMNTCPSGTEHVSYEEANDTSHGDKANLCNMLEPLTITRLSAQASMEGSGNGCNSHGYDLRLLDSSLCKNKLDSDSRSDGLEGGPQKKVAYVEVNSNDFSNVACYQENNQPLFDEAVIFAANINFDSRSGKASLYLNEHVSNLLNNQLDKIRTVQAQGTKVVLDILGNHQNAGWSCFANEQDASDFAQVLKESVDQYGLDGIDIDDEYSRCNSTPEFR</sequence>
<proteinExistence type="inferred from homology"/>
<dbReference type="EMBL" id="CP045857">
    <property type="protein sequence ID" value="QIJ04605.1"/>
    <property type="molecule type" value="Genomic_DNA"/>
</dbReference>
<dbReference type="Gene3D" id="3.20.20.80">
    <property type="entry name" value="Glycosidases"/>
    <property type="match status" value="1"/>
</dbReference>
<evidence type="ECO:0000259" key="5">
    <source>
        <dbReference type="PROSITE" id="PS51910"/>
    </source>
</evidence>
<dbReference type="InterPro" id="IPR001223">
    <property type="entry name" value="Glyco_hydro18_cat"/>
</dbReference>
<dbReference type="InterPro" id="IPR017853">
    <property type="entry name" value="GH"/>
</dbReference>
<comment type="similarity">
    <text evidence="4">Belongs to the glycosyl hydrolase 18 family.</text>
</comment>
<keyword evidence="1 3" id="KW-0378">Hydrolase</keyword>
<organism evidence="6 7">
    <name type="scientific">Shewanella chilikensis</name>
    <dbReference type="NCBI Taxonomy" id="558541"/>
    <lineage>
        <taxon>Bacteria</taxon>
        <taxon>Pseudomonadati</taxon>
        <taxon>Pseudomonadota</taxon>
        <taxon>Gammaproteobacteria</taxon>
        <taxon>Alteromonadales</taxon>
        <taxon>Shewanellaceae</taxon>
        <taxon>Shewanella</taxon>
    </lineage>
</organism>
<dbReference type="Proteomes" id="UP000502117">
    <property type="component" value="Chromosome"/>
</dbReference>
<dbReference type="RefSeq" id="WP_165565040.1">
    <property type="nucleotide sequence ID" value="NZ_CP045857.1"/>
</dbReference>
<dbReference type="Pfam" id="PF00704">
    <property type="entry name" value="Glyco_hydro_18"/>
    <property type="match status" value="1"/>
</dbReference>
<dbReference type="GO" id="GO:0005975">
    <property type="term" value="P:carbohydrate metabolic process"/>
    <property type="evidence" value="ECO:0007669"/>
    <property type="project" value="InterPro"/>
</dbReference>
<dbReference type="KEGG" id="schk:GII14_10895"/>
<evidence type="ECO:0000256" key="3">
    <source>
        <dbReference type="RuleBase" id="RU000489"/>
    </source>
</evidence>
<dbReference type="AlphaFoldDB" id="A0A6G7LSJ0"/>
<evidence type="ECO:0000256" key="4">
    <source>
        <dbReference type="RuleBase" id="RU004453"/>
    </source>
</evidence>
<dbReference type="InterPro" id="IPR037015">
    <property type="entry name" value="APT_N_sf"/>
</dbReference>
<dbReference type="Gene3D" id="3.10.40.10">
    <property type="entry name" value="Aerolysin/Pertussis toxin (APT), N-terminal domain"/>
    <property type="match status" value="1"/>
</dbReference>
<dbReference type="SUPFAM" id="SSF51445">
    <property type="entry name" value="(Trans)glycosidases"/>
    <property type="match status" value="1"/>
</dbReference>
<gene>
    <name evidence="6" type="ORF">GII14_10895</name>
</gene>
<evidence type="ECO:0000256" key="1">
    <source>
        <dbReference type="ARBA" id="ARBA00022801"/>
    </source>
</evidence>
<feature type="domain" description="GH18" evidence="5">
    <location>
        <begin position="135"/>
        <end position="253"/>
    </location>
</feature>
<dbReference type="PROSITE" id="PS01095">
    <property type="entry name" value="GH18_1"/>
    <property type="match status" value="1"/>
</dbReference>
<dbReference type="GO" id="GO:0004553">
    <property type="term" value="F:hydrolase activity, hydrolyzing O-glycosyl compounds"/>
    <property type="evidence" value="ECO:0007669"/>
    <property type="project" value="InterPro"/>
</dbReference>